<comment type="caution">
    <text evidence="3">The sequence shown here is derived from an EMBL/GenBank/DDBJ whole genome shotgun (WGS) entry which is preliminary data.</text>
</comment>
<gene>
    <name evidence="3" type="ORF">N783_18720</name>
</gene>
<keyword evidence="1" id="KW-1133">Transmembrane helix</keyword>
<dbReference type="Proteomes" id="UP000030403">
    <property type="component" value="Unassembled WGS sequence"/>
</dbReference>
<dbReference type="RefSeq" id="WP_027447385.1">
    <property type="nucleotide sequence ID" value="NZ_AULJ01000061.1"/>
</dbReference>
<keyword evidence="4" id="KW-1185">Reference proteome</keyword>
<feature type="transmembrane region" description="Helical" evidence="1">
    <location>
        <begin position="55"/>
        <end position="73"/>
    </location>
</feature>
<accession>A0A0A5FZA8</accession>
<feature type="transmembrane region" description="Helical" evidence="1">
    <location>
        <begin position="27"/>
        <end position="49"/>
    </location>
</feature>
<keyword evidence="1" id="KW-0472">Membrane</keyword>
<organism evidence="3 4">
    <name type="scientific">Pontibacillus marinus BH030004 = DSM 16465</name>
    <dbReference type="NCBI Taxonomy" id="1385511"/>
    <lineage>
        <taxon>Bacteria</taxon>
        <taxon>Bacillati</taxon>
        <taxon>Bacillota</taxon>
        <taxon>Bacilli</taxon>
        <taxon>Bacillales</taxon>
        <taxon>Bacillaceae</taxon>
        <taxon>Pontibacillus</taxon>
    </lineage>
</organism>
<evidence type="ECO:0000256" key="1">
    <source>
        <dbReference type="SAM" id="Phobius"/>
    </source>
</evidence>
<dbReference type="EMBL" id="AVPF01000064">
    <property type="protein sequence ID" value="KGX84178.1"/>
    <property type="molecule type" value="Genomic_DNA"/>
</dbReference>
<proteinExistence type="predicted"/>
<dbReference type="OrthoDB" id="2135402at2"/>
<protein>
    <recommendedName>
        <fullName evidence="2">YrhK domain-containing protein</fullName>
    </recommendedName>
</protein>
<evidence type="ECO:0000313" key="4">
    <source>
        <dbReference type="Proteomes" id="UP000030403"/>
    </source>
</evidence>
<name>A0A0A5FZA8_9BACI</name>
<evidence type="ECO:0000259" key="2">
    <source>
        <dbReference type="Pfam" id="PF14145"/>
    </source>
</evidence>
<dbReference type="InterPro" id="IPR025424">
    <property type="entry name" value="YrhK_domain"/>
</dbReference>
<dbReference type="STRING" id="1385511.GCA_000425225_03885"/>
<keyword evidence="1" id="KW-0812">Transmembrane</keyword>
<sequence>MKKNDKAQVMDIHLGKYEVFFKQIYTILYNLNDVLIGLWFLIGSICFFWESTKTAGVWLFVLGSAQLLIRPLIRIIHRIHFQKYVKNNQNEGESNS</sequence>
<reference evidence="3 4" key="1">
    <citation type="submission" date="2013-08" db="EMBL/GenBank/DDBJ databases">
        <authorList>
            <person name="Huang J."/>
            <person name="Wang G."/>
        </authorList>
    </citation>
    <scope>NUCLEOTIDE SEQUENCE [LARGE SCALE GENOMIC DNA]</scope>
    <source>
        <strain evidence="3 4">BH030004</strain>
    </source>
</reference>
<dbReference type="Pfam" id="PF14145">
    <property type="entry name" value="YrhK"/>
    <property type="match status" value="1"/>
</dbReference>
<feature type="domain" description="YrhK" evidence="2">
    <location>
        <begin position="23"/>
        <end position="79"/>
    </location>
</feature>
<dbReference type="eggNOG" id="ENOG5032UIY">
    <property type="taxonomic scope" value="Bacteria"/>
</dbReference>
<dbReference type="AlphaFoldDB" id="A0A0A5FZA8"/>
<evidence type="ECO:0000313" key="3">
    <source>
        <dbReference type="EMBL" id="KGX84178.1"/>
    </source>
</evidence>